<dbReference type="EMBL" id="BMAO01024677">
    <property type="protein sequence ID" value="GFQ96914.1"/>
    <property type="molecule type" value="Genomic_DNA"/>
</dbReference>
<organism evidence="1 2">
    <name type="scientific">Trichonephila clavata</name>
    <name type="common">Joro spider</name>
    <name type="synonym">Nephila clavata</name>
    <dbReference type="NCBI Taxonomy" id="2740835"/>
    <lineage>
        <taxon>Eukaryota</taxon>
        <taxon>Metazoa</taxon>
        <taxon>Ecdysozoa</taxon>
        <taxon>Arthropoda</taxon>
        <taxon>Chelicerata</taxon>
        <taxon>Arachnida</taxon>
        <taxon>Araneae</taxon>
        <taxon>Araneomorphae</taxon>
        <taxon>Entelegynae</taxon>
        <taxon>Araneoidea</taxon>
        <taxon>Nephilidae</taxon>
        <taxon>Trichonephila</taxon>
    </lineage>
</organism>
<dbReference type="Proteomes" id="UP000887116">
    <property type="component" value="Unassembled WGS sequence"/>
</dbReference>
<accession>A0A8X6G8U4</accession>
<dbReference type="AlphaFoldDB" id="A0A8X6G8U4"/>
<name>A0A8X6G8U4_TRICU</name>
<keyword evidence="2" id="KW-1185">Reference proteome</keyword>
<comment type="caution">
    <text evidence="1">The sequence shown here is derived from an EMBL/GenBank/DDBJ whole genome shotgun (WGS) entry which is preliminary data.</text>
</comment>
<sequence length="126" mass="14351">MLIIFHPRAVPIDLGVTVSHSRRSTSRLPLAIKLERELGSVIKKWGCATEKIERGIDSIVAVTVCERKGAENFIAKPPQKETHSSLRMLSKKKETDIFIFLLYYLRQYQKGGVVVQVDPCKELWTI</sequence>
<proteinExistence type="predicted"/>
<gene>
    <name evidence="1" type="ORF">TNCT_615751</name>
</gene>
<protein>
    <submittedName>
        <fullName evidence="1">Uncharacterized protein</fullName>
    </submittedName>
</protein>
<evidence type="ECO:0000313" key="2">
    <source>
        <dbReference type="Proteomes" id="UP000887116"/>
    </source>
</evidence>
<evidence type="ECO:0000313" key="1">
    <source>
        <dbReference type="EMBL" id="GFQ96914.1"/>
    </source>
</evidence>
<reference evidence="1" key="1">
    <citation type="submission" date="2020-07" db="EMBL/GenBank/DDBJ databases">
        <title>Multicomponent nature underlies the extraordinary mechanical properties of spider dragline silk.</title>
        <authorList>
            <person name="Kono N."/>
            <person name="Nakamura H."/>
            <person name="Mori M."/>
            <person name="Yoshida Y."/>
            <person name="Ohtoshi R."/>
            <person name="Malay A.D."/>
            <person name="Moran D.A.P."/>
            <person name="Tomita M."/>
            <person name="Numata K."/>
            <person name="Arakawa K."/>
        </authorList>
    </citation>
    <scope>NUCLEOTIDE SEQUENCE</scope>
</reference>